<evidence type="ECO:0000313" key="3">
    <source>
        <dbReference type="Proteomes" id="UP000231179"/>
    </source>
</evidence>
<accession>A0A2K8KP97</accession>
<reference evidence="2 3" key="1">
    <citation type="submission" date="2017-11" db="EMBL/GenBank/DDBJ databases">
        <title>Complete genome sequence of Spiroplasma clarkii CN-5 (DSM 19994).</title>
        <authorList>
            <person name="Tsai Y.-M."/>
            <person name="Chang A."/>
            <person name="Lo W.-S."/>
            <person name="Kuo C.-H."/>
        </authorList>
    </citation>
    <scope>NUCLEOTIDE SEQUENCE [LARGE SCALE GENOMIC DNA]</scope>
    <source>
        <strain evidence="2 3">CN-5</strain>
    </source>
</reference>
<feature type="signal peptide" evidence="1">
    <location>
        <begin position="1"/>
        <end position="19"/>
    </location>
</feature>
<dbReference type="InterPro" id="IPR054816">
    <property type="entry name" value="Lipoprotein_mollicutes-type_CS"/>
</dbReference>
<organism evidence="2 3">
    <name type="scientific">Spiroplasma clarkii</name>
    <dbReference type="NCBI Taxonomy" id="2139"/>
    <lineage>
        <taxon>Bacteria</taxon>
        <taxon>Bacillati</taxon>
        <taxon>Mycoplasmatota</taxon>
        <taxon>Mollicutes</taxon>
        <taxon>Entomoplasmatales</taxon>
        <taxon>Spiroplasmataceae</taxon>
        <taxon>Spiroplasma</taxon>
    </lineage>
</organism>
<dbReference type="EMBL" id="CP024870">
    <property type="protein sequence ID" value="ATX70926.1"/>
    <property type="molecule type" value="Genomic_DNA"/>
</dbReference>
<dbReference type="PROSITE" id="PS51257">
    <property type="entry name" value="PROKAR_LIPOPROTEIN"/>
    <property type="match status" value="1"/>
</dbReference>
<protein>
    <recommendedName>
        <fullName evidence="4">MOLPALP family lipoprotein</fullName>
    </recommendedName>
</protein>
<proteinExistence type="predicted"/>
<evidence type="ECO:0000313" key="2">
    <source>
        <dbReference type="EMBL" id="ATX70926.1"/>
    </source>
</evidence>
<dbReference type="Proteomes" id="UP000231179">
    <property type="component" value="Chromosome"/>
</dbReference>
<keyword evidence="1" id="KW-0732">Signal</keyword>
<evidence type="ECO:0008006" key="4">
    <source>
        <dbReference type="Google" id="ProtNLM"/>
    </source>
</evidence>
<name>A0A2K8KP97_9MOLU</name>
<dbReference type="RefSeq" id="WP_100254477.1">
    <property type="nucleotide sequence ID" value="NZ_CP024870.1"/>
</dbReference>
<sequence>MKRLLGLLGAISLTASATAGVVACSPTGESAEKITEALPGLMSQYSKALFISQQGTTKSKTHVSSDYIFANILGNQKFSDLGIEKLATSNELTGDDTLNRLSEKHLDVLNLTSNAELKGNVYLGGTLDLETEVDSTISSILSMAPTIIGLFANPANAANAISSITSLIDIESLLSGDLLEQVKTIASDENLTHLEAAFSNDVYKDMDFIDAMNSTMIGLANAIEQLVNQDKATIYDYKTVDEINKNFKLAIEGLGQNIYGLIDGTKAISFDISKDMLAVAEIIRFVRTLLVYLNTFTYEEMTGDLITIEEMTEKRKISVQSVENKMDFKNVISVLKAIVLDENNKGDIVLRNFLGALFMTTVVDKNGAIIKGNIYSVRSESYNEFPGSALGYRPAGYAPILSNLVVAMLGGEIKIEVEAGIIYYCPVIRAVLDSGIRGTSNVKNVQGISEVMDALPTMADTLPDFIGDALQKISGNGDYDKFKESWISYLWNNDNKELNFTLKGFLDQPLTGLMSLFGTSEYGFDQKTNSGFDFLLKKSLKEIVVDLAAAVENKETAVFDFEKVADLMALLKKDNALANTLNEPAKFFEALGYVGGENPSITPGSPLEKLVEILSELNWLVNVANTFSKWVKDYQTELDSIRVEVEEQLKGLKVTGLSNKDGSYEYKVTDGTTTANYTIKLTAVEGKSTVTSIDVA</sequence>
<keyword evidence="3" id="KW-1185">Reference proteome</keyword>
<gene>
    <name evidence="2" type="ORF">SCLAR_v1c06070</name>
</gene>
<feature type="chain" id="PRO_5014946780" description="MOLPALP family lipoprotein" evidence="1">
    <location>
        <begin position="20"/>
        <end position="696"/>
    </location>
</feature>
<dbReference type="NCBIfam" id="NF038029">
    <property type="entry name" value="LP_plasma"/>
    <property type="match status" value="1"/>
</dbReference>
<evidence type="ECO:0000256" key="1">
    <source>
        <dbReference type="SAM" id="SignalP"/>
    </source>
</evidence>
<dbReference type="AlphaFoldDB" id="A0A2K8KP97"/>